<dbReference type="EMBL" id="KF177345">
    <property type="protein sequence ID" value="AGU16592.1"/>
    <property type="molecule type" value="Genomic_DNA"/>
</dbReference>
<keyword evidence="1" id="KW-0496">Mitochondrion</keyword>
<dbReference type="RefSeq" id="YP_008992327.1">
    <property type="nucleotide sequence ID" value="NC_023209.1"/>
</dbReference>
<dbReference type="AlphaFoldDB" id="V9P5K8"/>
<reference evidence="1" key="1">
    <citation type="submission" date="2013-05" db="EMBL/GenBank/DDBJ databases">
        <title>The Mitochondrial Genome of the medicinal plant Salvia miltiorrhiza.</title>
        <authorList>
            <person name="Qian J."/>
        </authorList>
    </citation>
    <scope>NUCLEOTIDE SEQUENCE</scope>
</reference>
<proteinExistence type="predicted"/>
<evidence type="ECO:0000313" key="1">
    <source>
        <dbReference type="EMBL" id="AGU16592.1"/>
    </source>
</evidence>
<geneLocation type="mitochondrion" evidence="1"/>
<accession>V9P5K8</accession>
<dbReference type="GeneID" id="18126334"/>
<dbReference type="KEGG" id="smil:18126334"/>
<protein>
    <submittedName>
        <fullName evidence="1">Uncharacterized protein</fullName>
    </submittedName>
</protein>
<name>V9P5K8_SALMI</name>
<sequence>MESIYSKQGRKDLWSLFPSSKNNELRTPSYFPSGYELINQKTPQIPRLISRTPKQLDRRAGFPFISPKEGRRAKTKEHLSDSIPRSYLERQPYFRFLAHPKEGHQSCYFYIVTGGLLKIGPFKTRFDPSIDDLSQGVENDIHIRLESTIHL</sequence>
<gene>
    <name evidence="1" type="primary">orf151</name>
    <name evidence="1" type="ORF">Salmi_Mp063</name>
</gene>
<organism evidence="1">
    <name type="scientific">Salvia miltiorrhiza</name>
    <name type="common">Chinese sage</name>
    <dbReference type="NCBI Taxonomy" id="226208"/>
    <lineage>
        <taxon>Eukaryota</taxon>
        <taxon>Viridiplantae</taxon>
        <taxon>Streptophyta</taxon>
        <taxon>Embryophyta</taxon>
        <taxon>Tracheophyta</taxon>
        <taxon>Spermatophyta</taxon>
        <taxon>Magnoliopsida</taxon>
        <taxon>eudicotyledons</taxon>
        <taxon>Gunneridae</taxon>
        <taxon>Pentapetalae</taxon>
        <taxon>asterids</taxon>
        <taxon>lamiids</taxon>
        <taxon>Lamiales</taxon>
        <taxon>Lamiaceae</taxon>
        <taxon>Nepetoideae</taxon>
        <taxon>Mentheae</taxon>
        <taxon>Salviinae</taxon>
        <taxon>Salvia</taxon>
        <taxon>Salvia incertae sedis</taxon>
    </lineage>
</organism>